<dbReference type="Proteomes" id="UP000828251">
    <property type="component" value="Unassembled WGS sequence"/>
</dbReference>
<protein>
    <submittedName>
        <fullName evidence="1">Uncharacterized protein</fullName>
    </submittedName>
</protein>
<dbReference type="AlphaFoldDB" id="A0A9D3V6R3"/>
<comment type="caution">
    <text evidence="1">The sequence shown here is derived from an EMBL/GenBank/DDBJ whole genome shotgun (WGS) entry which is preliminary data.</text>
</comment>
<reference evidence="1 2" key="1">
    <citation type="journal article" date="2021" name="Plant Biotechnol. J.">
        <title>Multi-omics assisted identification of the key and species-specific regulatory components of drought-tolerant mechanisms in Gossypium stocksii.</title>
        <authorList>
            <person name="Yu D."/>
            <person name="Ke L."/>
            <person name="Zhang D."/>
            <person name="Wu Y."/>
            <person name="Sun Y."/>
            <person name="Mei J."/>
            <person name="Sun J."/>
            <person name="Sun Y."/>
        </authorList>
    </citation>
    <scope>NUCLEOTIDE SEQUENCE [LARGE SCALE GENOMIC DNA]</scope>
    <source>
        <strain evidence="2">cv. E1</strain>
        <tissue evidence="1">Leaf</tissue>
    </source>
</reference>
<organism evidence="1 2">
    <name type="scientific">Gossypium stocksii</name>
    <dbReference type="NCBI Taxonomy" id="47602"/>
    <lineage>
        <taxon>Eukaryota</taxon>
        <taxon>Viridiplantae</taxon>
        <taxon>Streptophyta</taxon>
        <taxon>Embryophyta</taxon>
        <taxon>Tracheophyta</taxon>
        <taxon>Spermatophyta</taxon>
        <taxon>Magnoliopsida</taxon>
        <taxon>eudicotyledons</taxon>
        <taxon>Gunneridae</taxon>
        <taxon>Pentapetalae</taxon>
        <taxon>rosids</taxon>
        <taxon>malvids</taxon>
        <taxon>Malvales</taxon>
        <taxon>Malvaceae</taxon>
        <taxon>Malvoideae</taxon>
        <taxon>Gossypium</taxon>
    </lineage>
</organism>
<dbReference type="EMBL" id="JAIQCV010000008">
    <property type="protein sequence ID" value="KAH1072726.1"/>
    <property type="molecule type" value="Genomic_DNA"/>
</dbReference>
<accession>A0A9D3V6R3</accession>
<gene>
    <name evidence="1" type="ORF">J1N35_025054</name>
</gene>
<keyword evidence="2" id="KW-1185">Reference proteome</keyword>
<evidence type="ECO:0000313" key="2">
    <source>
        <dbReference type="Proteomes" id="UP000828251"/>
    </source>
</evidence>
<name>A0A9D3V6R3_9ROSI</name>
<proteinExistence type="predicted"/>
<sequence>METKLALNMEADREELYWEHRVRANWLKNGDKNSSFFHQTATECRQRNRVEVLVDGEGNTYESNADLLVLATNYFNTVFTSNGAGKYVANFYIETLNGLYNMADINSTRIVLISKNGFFGLVGRERHAVCHISFLFCGYRWGCGERLSTLLQMDAIRGALNGYRVNRKAPRITHLFFVDDRLIFVDAIVSGAMAIKDVLESCTSAYSVVCHELLIVALGCMQGFGSGYSLLLVAKEAGKKMLHWCLWKELSVPKEVGRMRFRDLSKFNIALLTKQGWRVMDNSSSLVARVLRAKYFNNSSFMEVSLGANHRLSGRVSSVQRVY</sequence>
<evidence type="ECO:0000313" key="1">
    <source>
        <dbReference type="EMBL" id="KAH1072726.1"/>
    </source>
</evidence>